<gene>
    <name evidence="2" type="ORF">DFH07DRAFT_981812</name>
</gene>
<sequence>MSWARTNFGLFNLMTLVSAWPNLRNLYLAGDTNGRESVANIPPATCALESVTFERCMSNFEEMAPMFAGSTNSLRSFEAWTMGYKEIDAVLALVLPALESLKLGGCNHPTAPFVREKLATAPNLAYIHLGGDADHAGTLRRAFAAALDAGVRRLPYPAQDGTYNTGRGRNARRHEYENADEDKLLKAVGCRGIYASRAGDVEYKVEGSQRRLVFARRNGW</sequence>
<dbReference type="EMBL" id="JARJLG010000124">
    <property type="protein sequence ID" value="KAJ7741191.1"/>
    <property type="molecule type" value="Genomic_DNA"/>
</dbReference>
<comment type="caution">
    <text evidence="2">The sequence shown here is derived from an EMBL/GenBank/DDBJ whole genome shotgun (WGS) entry which is preliminary data.</text>
</comment>
<evidence type="ECO:0000256" key="1">
    <source>
        <dbReference type="SAM" id="SignalP"/>
    </source>
</evidence>
<evidence type="ECO:0000313" key="3">
    <source>
        <dbReference type="Proteomes" id="UP001215280"/>
    </source>
</evidence>
<protein>
    <submittedName>
        <fullName evidence="2">Uncharacterized protein</fullName>
    </submittedName>
</protein>
<keyword evidence="1" id="KW-0732">Signal</keyword>
<dbReference type="Gene3D" id="3.80.10.10">
    <property type="entry name" value="Ribonuclease Inhibitor"/>
    <property type="match status" value="1"/>
</dbReference>
<dbReference type="Proteomes" id="UP001215280">
    <property type="component" value="Unassembled WGS sequence"/>
</dbReference>
<feature type="chain" id="PRO_5042044145" evidence="1">
    <location>
        <begin position="20"/>
        <end position="220"/>
    </location>
</feature>
<name>A0AAD7IED2_9AGAR</name>
<reference evidence="2" key="1">
    <citation type="submission" date="2023-03" db="EMBL/GenBank/DDBJ databases">
        <title>Massive genome expansion in bonnet fungi (Mycena s.s.) driven by repeated elements and novel gene families across ecological guilds.</title>
        <authorList>
            <consortium name="Lawrence Berkeley National Laboratory"/>
            <person name="Harder C.B."/>
            <person name="Miyauchi S."/>
            <person name="Viragh M."/>
            <person name="Kuo A."/>
            <person name="Thoen E."/>
            <person name="Andreopoulos B."/>
            <person name="Lu D."/>
            <person name="Skrede I."/>
            <person name="Drula E."/>
            <person name="Henrissat B."/>
            <person name="Morin E."/>
            <person name="Kohler A."/>
            <person name="Barry K."/>
            <person name="LaButti K."/>
            <person name="Morin E."/>
            <person name="Salamov A."/>
            <person name="Lipzen A."/>
            <person name="Mereny Z."/>
            <person name="Hegedus B."/>
            <person name="Baldrian P."/>
            <person name="Stursova M."/>
            <person name="Weitz H."/>
            <person name="Taylor A."/>
            <person name="Grigoriev I.V."/>
            <person name="Nagy L.G."/>
            <person name="Martin F."/>
            <person name="Kauserud H."/>
        </authorList>
    </citation>
    <scope>NUCLEOTIDE SEQUENCE</scope>
    <source>
        <strain evidence="2">CBHHK188m</strain>
    </source>
</reference>
<evidence type="ECO:0000313" key="2">
    <source>
        <dbReference type="EMBL" id="KAJ7741191.1"/>
    </source>
</evidence>
<dbReference type="AlphaFoldDB" id="A0AAD7IED2"/>
<accession>A0AAD7IED2</accession>
<keyword evidence="3" id="KW-1185">Reference proteome</keyword>
<proteinExistence type="predicted"/>
<feature type="signal peptide" evidence="1">
    <location>
        <begin position="1"/>
        <end position="19"/>
    </location>
</feature>
<dbReference type="InterPro" id="IPR032675">
    <property type="entry name" value="LRR_dom_sf"/>
</dbReference>
<organism evidence="2 3">
    <name type="scientific">Mycena maculata</name>
    <dbReference type="NCBI Taxonomy" id="230809"/>
    <lineage>
        <taxon>Eukaryota</taxon>
        <taxon>Fungi</taxon>
        <taxon>Dikarya</taxon>
        <taxon>Basidiomycota</taxon>
        <taxon>Agaricomycotina</taxon>
        <taxon>Agaricomycetes</taxon>
        <taxon>Agaricomycetidae</taxon>
        <taxon>Agaricales</taxon>
        <taxon>Marasmiineae</taxon>
        <taxon>Mycenaceae</taxon>
        <taxon>Mycena</taxon>
    </lineage>
</organism>
<dbReference type="SUPFAM" id="SSF52047">
    <property type="entry name" value="RNI-like"/>
    <property type="match status" value="1"/>
</dbReference>